<dbReference type="CDD" id="cd06261">
    <property type="entry name" value="TM_PBP2"/>
    <property type="match status" value="1"/>
</dbReference>
<feature type="domain" description="ABC transmembrane type-1" evidence="8">
    <location>
        <begin position="81"/>
        <end position="270"/>
    </location>
</feature>
<dbReference type="EMBL" id="LS992241">
    <property type="protein sequence ID" value="SYX81986.1"/>
    <property type="molecule type" value="Genomic_DNA"/>
</dbReference>
<keyword evidence="3" id="KW-1003">Cell membrane</keyword>
<dbReference type="InterPro" id="IPR050366">
    <property type="entry name" value="BP-dependent_transpt_permease"/>
</dbReference>
<dbReference type="Gene3D" id="1.10.3720.10">
    <property type="entry name" value="MetI-like"/>
    <property type="match status" value="1"/>
</dbReference>
<evidence type="ECO:0000256" key="4">
    <source>
        <dbReference type="ARBA" id="ARBA00022692"/>
    </source>
</evidence>
<dbReference type="GO" id="GO:0005886">
    <property type="term" value="C:plasma membrane"/>
    <property type="evidence" value="ECO:0007669"/>
    <property type="project" value="UniProtKB-SubCell"/>
</dbReference>
<dbReference type="PANTHER" id="PTHR43386">
    <property type="entry name" value="OLIGOPEPTIDE TRANSPORT SYSTEM PERMEASE PROTEIN APPC"/>
    <property type="match status" value="1"/>
</dbReference>
<dbReference type="InterPro" id="IPR025966">
    <property type="entry name" value="OppC_N"/>
</dbReference>
<dbReference type="SUPFAM" id="SSF161098">
    <property type="entry name" value="MetI-like"/>
    <property type="match status" value="1"/>
</dbReference>
<evidence type="ECO:0000256" key="1">
    <source>
        <dbReference type="ARBA" id="ARBA00004651"/>
    </source>
</evidence>
<evidence type="ECO:0000313" key="9">
    <source>
        <dbReference type="EMBL" id="SYX81986.1"/>
    </source>
</evidence>
<dbReference type="Pfam" id="PF00528">
    <property type="entry name" value="BPD_transp_1"/>
    <property type="match status" value="1"/>
</dbReference>
<dbReference type="GO" id="GO:0055085">
    <property type="term" value="P:transmembrane transport"/>
    <property type="evidence" value="ECO:0007669"/>
    <property type="project" value="InterPro"/>
</dbReference>
<dbReference type="AlphaFoldDB" id="A0A383R6M3"/>
<evidence type="ECO:0000256" key="7">
    <source>
        <dbReference type="RuleBase" id="RU363032"/>
    </source>
</evidence>
<comment type="subcellular location">
    <subcellularLocation>
        <location evidence="1 7">Cell membrane</location>
        <topology evidence="1 7">Multi-pass membrane protein</topology>
    </subcellularLocation>
</comment>
<evidence type="ECO:0000256" key="6">
    <source>
        <dbReference type="ARBA" id="ARBA00023136"/>
    </source>
</evidence>
<keyword evidence="2 7" id="KW-0813">Transport</keyword>
<reference evidence="10" key="1">
    <citation type="submission" date="2018-08" db="EMBL/GenBank/DDBJ databases">
        <authorList>
            <person name="Chevrot R."/>
        </authorList>
    </citation>
    <scope>NUCLEOTIDE SEQUENCE [LARGE SCALE GENOMIC DNA]</scope>
</reference>
<feature type="transmembrane region" description="Helical" evidence="7">
    <location>
        <begin position="248"/>
        <end position="269"/>
    </location>
</feature>
<feature type="transmembrane region" description="Helical" evidence="7">
    <location>
        <begin position="201"/>
        <end position="227"/>
    </location>
</feature>
<evidence type="ECO:0000313" key="10">
    <source>
        <dbReference type="Proteomes" id="UP000304148"/>
    </source>
</evidence>
<keyword evidence="4 7" id="KW-0812">Transmembrane</keyword>
<evidence type="ECO:0000256" key="5">
    <source>
        <dbReference type="ARBA" id="ARBA00022989"/>
    </source>
</evidence>
<accession>A0A383R6M3</accession>
<dbReference type="InterPro" id="IPR000515">
    <property type="entry name" value="MetI-like"/>
</dbReference>
<sequence length="284" mass="31146">MSQMNRMIWRNIATQLKEQKLALVALILLAVLIIASTLAFLSPHDPDKMVVTETLQSPSASHWFGTDDQGRDVFARALYGGRISLSVGFLSMFIAVLVGTAVGTISGYFGGWIDNTLMRIVDILMSIPSFFLMLILNAYLKPGITTIVLIIGLLSWMNISRIVRAETLSVKEREYVLYARVSGQSTFGIIWKHIIPNIMPTIIVTATINIAGAIMMESSLSFLGLGVQPPNASWGSMLNSAQGYIGEAPYMALFPGLLILVTVLSFNFLGDVLRVAFEPKANQR</sequence>
<evidence type="ECO:0000259" key="8">
    <source>
        <dbReference type="PROSITE" id="PS50928"/>
    </source>
</evidence>
<protein>
    <submittedName>
        <fullName evidence="9">Oligopeptide ABC transporter (Permease)</fullName>
    </submittedName>
</protein>
<proteinExistence type="inferred from homology"/>
<evidence type="ECO:0000256" key="2">
    <source>
        <dbReference type="ARBA" id="ARBA00022448"/>
    </source>
</evidence>
<feature type="transmembrane region" description="Helical" evidence="7">
    <location>
        <begin position="21"/>
        <end position="41"/>
    </location>
</feature>
<dbReference type="InterPro" id="IPR035906">
    <property type="entry name" value="MetI-like_sf"/>
</dbReference>
<name>A0A383R6M3_PAEAL</name>
<feature type="transmembrane region" description="Helical" evidence="7">
    <location>
        <begin position="83"/>
        <end position="109"/>
    </location>
</feature>
<dbReference type="Pfam" id="PF12911">
    <property type="entry name" value="OppC_N"/>
    <property type="match status" value="1"/>
</dbReference>
<feature type="transmembrane region" description="Helical" evidence="7">
    <location>
        <begin position="146"/>
        <end position="163"/>
    </location>
</feature>
<evidence type="ECO:0000256" key="3">
    <source>
        <dbReference type="ARBA" id="ARBA00022475"/>
    </source>
</evidence>
<keyword evidence="5 7" id="KW-1133">Transmembrane helix</keyword>
<keyword evidence="6 7" id="KW-0472">Membrane</keyword>
<gene>
    <name evidence="9" type="primary">appC</name>
    <name evidence="9" type="ORF">PBLR_10406</name>
</gene>
<comment type="similarity">
    <text evidence="7">Belongs to the binding-protein-dependent transport system permease family.</text>
</comment>
<dbReference type="PANTHER" id="PTHR43386:SF1">
    <property type="entry name" value="D,D-DIPEPTIDE TRANSPORT SYSTEM PERMEASE PROTEIN DDPC-RELATED"/>
    <property type="match status" value="1"/>
</dbReference>
<feature type="transmembrane region" description="Helical" evidence="7">
    <location>
        <begin position="121"/>
        <end position="140"/>
    </location>
</feature>
<dbReference type="PROSITE" id="PS50928">
    <property type="entry name" value="ABC_TM1"/>
    <property type="match status" value="1"/>
</dbReference>
<dbReference type="Proteomes" id="UP000304148">
    <property type="component" value="Chromosome"/>
</dbReference>
<organism evidence="9 10">
    <name type="scientific">Paenibacillus alvei</name>
    <name type="common">Bacillus alvei</name>
    <dbReference type="NCBI Taxonomy" id="44250"/>
    <lineage>
        <taxon>Bacteria</taxon>
        <taxon>Bacillati</taxon>
        <taxon>Bacillota</taxon>
        <taxon>Bacilli</taxon>
        <taxon>Bacillales</taxon>
        <taxon>Paenibacillaceae</taxon>
        <taxon>Paenibacillus</taxon>
    </lineage>
</organism>